<dbReference type="SUPFAM" id="SSF57701">
    <property type="entry name" value="Zn2/Cys6 DNA-binding domain"/>
    <property type="match status" value="1"/>
</dbReference>
<dbReference type="InterPro" id="IPR001138">
    <property type="entry name" value="Zn2Cys6_DnaBD"/>
</dbReference>
<dbReference type="PROSITE" id="PS50048">
    <property type="entry name" value="ZN2_CY6_FUNGAL_2"/>
    <property type="match status" value="1"/>
</dbReference>
<dbReference type="Proteomes" id="UP001163828">
    <property type="component" value="Unassembled WGS sequence"/>
</dbReference>
<evidence type="ECO:0000313" key="5">
    <source>
        <dbReference type="Proteomes" id="UP001163828"/>
    </source>
</evidence>
<dbReference type="InterPro" id="IPR036864">
    <property type="entry name" value="Zn2-C6_fun-type_DNA-bd_sf"/>
</dbReference>
<evidence type="ECO:0000313" key="4">
    <source>
        <dbReference type="EMBL" id="KAJ3993801.1"/>
    </source>
</evidence>
<feature type="domain" description="Zn(2)-C6 fungal-type" evidence="3">
    <location>
        <begin position="12"/>
        <end position="45"/>
    </location>
</feature>
<dbReference type="InterPro" id="IPR050797">
    <property type="entry name" value="Carb_Metab_Trans_Reg"/>
</dbReference>
<evidence type="ECO:0000256" key="1">
    <source>
        <dbReference type="ARBA" id="ARBA00023242"/>
    </source>
</evidence>
<organism evidence="4 5">
    <name type="scientific">Lentinula boryana</name>
    <dbReference type="NCBI Taxonomy" id="40481"/>
    <lineage>
        <taxon>Eukaryota</taxon>
        <taxon>Fungi</taxon>
        <taxon>Dikarya</taxon>
        <taxon>Basidiomycota</taxon>
        <taxon>Agaricomycotina</taxon>
        <taxon>Agaricomycetes</taxon>
        <taxon>Agaricomycetidae</taxon>
        <taxon>Agaricales</taxon>
        <taxon>Marasmiineae</taxon>
        <taxon>Omphalotaceae</taxon>
        <taxon>Lentinula</taxon>
    </lineage>
</organism>
<proteinExistence type="predicted"/>
<dbReference type="PROSITE" id="PS00463">
    <property type="entry name" value="ZN2_CY6_FUNGAL_1"/>
    <property type="match status" value="1"/>
</dbReference>
<name>A0ABQ8Q5N5_9AGAR</name>
<dbReference type="Pfam" id="PF00172">
    <property type="entry name" value="Zn_clus"/>
    <property type="match status" value="1"/>
</dbReference>
<dbReference type="Gene3D" id="4.10.240.10">
    <property type="entry name" value="Zn(2)-C6 fungal-type DNA-binding domain"/>
    <property type="match status" value="1"/>
</dbReference>
<keyword evidence="5" id="KW-1185">Reference proteome</keyword>
<accession>A0ABQ8Q5N5</accession>
<reference evidence="4" key="1">
    <citation type="submission" date="2022-08" db="EMBL/GenBank/DDBJ databases">
        <authorList>
            <consortium name="DOE Joint Genome Institute"/>
            <person name="Min B."/>
            <person name="Riley R."/>
            <person name="Sierra-Patev S."/>
            <person name="Naranjo-Ortiz M."/>
            <person name="Looney B."/>
            <person name="Konkel Z."/>
            <person name="Slot J.C."/>
            <person name="Sakamoto Y."/>
            <person name="Steenwyk J.L."/>
            <person name="Rokas A."/>
            <person name="Carro J."/>
            <person name="Camarero S."/>
            <person name="Ferreira P."/>
            <person name="Molpeceres G."/>
            <person name="Ruiz-Duenas F.J."/>
            <person name="Serrano A."/>
            <person name="Henrissat B."/>
            <person name="Drula E."/>
            <person name="Hughes K.W."/>
            <person name="Mata J.L."/>
            <person name="Ishikawa N.K."/>
            <person name="Vargas-Isla R."/>
            <person name="Ushijima S."/>
            <person name="Smith C.A."/>
            <person name="Ahrendt S."/>
            <person name="Andreopoulos W."/>
            <person name="He G."/>
            <person name="Labutti K."/>
            <person name="Lipzen A."/>
            <person name="Ng V."/>
            <person name="Sandor L."/>
            <person name="Barry K."/>
            <person name="Martinez A.T."/>
            <person name="Xiao Y."/>
            <person name="Gibbons J.G."/>
            <person name="Terashima K."/>
            <person name="Hibbett D.S."/>
            <person name="Grigoriev I.V."/>
        </authorList>
    </citation>
    <scope>NUCLEOTIDE SEQUENCE</scope>
    <source>
        <strain evidence="4">TFB10827</strain>
    </source>
</reference>
<feature type="region of interest" description="Disordered" evidence="2">
    <location>
        <begin position="47"/>
        <end position="74"/>
    </location>
</feature>
<evidence type="ECO:0000259" key="3">
    <source>
        <dbReference type="PROSITE" id="PS50048"/>
    </source>
</evidence>
<evidence type="ECO:0000256" key="2">
    <source>
        <dbReference type="SAM" id="MobiDB-lite"/>
    </source>
</evidence>
<sequence length="74" mass="8388">MIKQPRKRLLNACDECRKRKVRCDSATITGDVCSECVKWKTKCTHNVPNKRRGPKAGSSRRSSAHKSNLRPGFC</sequence>
<comment type="caution">
    <text evidence="4">The sequence shown here is derived from an EMBL/GenBank/DDBJ whole genome shotgun (WGS) entry which is preliminary data.</text>
</comment>
<gene>
    <name evidence="4" type="ORF">F5050DRAFT_641419</name>
</gene>
<dbReference type="PANTHER" id="PTHR31668">
    <property type="entry name" value="GLUCOSE TRANSPORT TRANSCRIPTION REGULATOR RGT1-RELATED-RELATED"/>
    <property type="match status" value="1"/>
</dbReference>
<protein>
    <recommendedName>
        <fullName evidence="3">Zn(2)-C6 fungal-type domain-containing protein</fullName>
    </recommendedName>
</protein>
<keyword evidence="1" id="KW-0539">Nucleus</keyword>
<dbReference type="EMBL" id="MU790741">
    <property type="protein sequence ID" value="KAJ3993801.1"/>
    <property type="molecule type" value="Genomic_DNA"/>
</dbReference>
<dbReference type="PRINTS" id="PR00054">
    <property type="entry name" value="FUNGALZNCYS"/>
</dbReference>
<dbReference type="InterPro" id="IPR020448">
    <property type="entry name" value="Maltose_ferment_reg_DNA-bd"/>
</dbReference>
<dbReference type="SMART" id="SM00066">
    <property type="entry name" value="GAL4"/>
    <property type="match status" value="1"/>
</dbReference>